<evidence type="ECO:0000313" key="2">
    <source>
        <dbReference type="Proteomes" id="UP000697330"/>
    </source>
</evidence>
<dbReference type="RefSeq" id="WP_274958337.1">
    <property type="nucleotide sequence ID" value="NZ_DYWQ01000005.1"/>
</dbReference>
<name>A0A921KKF7_9ACTN</name>
<organism evidence="1 2">
    <name type="scientific">Thermophilibacter provencensis</name>
    <dbReference type="NCBI Taxonomy" id="1852386"/>
    <lineage>
        <taxon>Bacteria</taxon>
        <taxon>Bacillati</taxon>
        <taxon>Actinomycetota</taxon>
        <taxon>Coriobacteriia</taxon>
        <taxon>Coriobacteriales</taxon>
        <taxon>Atopobiaceae</taxon>
        <taxon>Thermophilibacter</taxon>
    </lineage>
</organism>
<reference evidence="1" key="2">
    <citation type="submission" date="2021-09" db="EMBL/GenBank/DDBJ databases">
        <authorList>
            <person name="Gilroy R."/>
        </authorList>
    </citation>
    <scope>NUCLEOTIDE SEQUENCE</scope>
    <source>
        <strain evidence="1">CHK124-7917</strain>
    </source>
</reference>
<accession>A0A921KKF7</accession>
<dbReference type="Proteomes" id="UP000697330">
    <property type="component" value="Unassembled WGS sequence"/>
</dbReference>
<dbReference type="AlphaFoldDB" id="A0A921KKF7"/>
<protein>
    <submittedName>
        <fullName evidence="1">Uncharacterized protein</fullName>
    </submittedName>
</protein>
<dbReference type="EMBL" id="DYWQ01000005">
    <property type="protein sequence ID" value="HJF44215.1"/>
    <property type="molecule type" value="Genomic_DNA"/>
</dbReference>
<gene>
    <name evidence="1" type="ORF">K8U72_00295</name>
</gene>
<reference evidence="1" key="1">
    <citation type="journal article" date="2021" name="PeerJ">
        <title>Extensive microbial diversity within the chicken gut microbiome revealed by metagenomics and culture.</title>
        <authorList>
            <person name="Gilroy R."/>
            <person name="Ravi A."/>
            <person name="Getino M."/>
            <person name="Pursley I."/>
            <person name="Horton D.L."/>
            <person name="Alikhan N.F."/>
            <person name="Baker D."/>
            <person name="Gharbi K."/>
            <person name="Hall N."/>
            <person name="Watson M."/>
            <person name="Adriaenssens E.M."/>
            <person name="Foster-Nyarko E."/>
            <person name="Jarju S."/>
            <person name="Secka A."/>
            <person name="Antonio M."/>
            <person name="Oren A."/>
            <person name="Chaudhuri R.R."/>
            <person name="La Ragione R."/>
            <person name="Hildebrand F."/>
            <person name="Pallen M.J."/>
        </authorList>
    </citation>
    <scope>NUCLEOTIDE SEQUENCE</scope>
    <source>
        <strain evidence="1">CHK124-7917</strain>
    </source>
</reference>
<evidence type="ECO:0000313" key="1">
    <source>
        <dbReference type="EMBL" id="HJF44215.1"/>
    </source>
</evidence>
<sequence length="386" mass="42205">METIICDISAFQYWRIPPVVRLLTEAPPDDPLLLNLVDGEELERLRAGRAELPLARACWASGARWRAAGPASHEIRRVAGRLAAGLDGPIDVLVTRRTQSRRATLVRPRVWASGVPESELRRVDDAVRVVSPAFSLLQLAARTNLTRTVLLASELCGTFAIFVTPDCVREVLQGLVERRRLPRIDGWSPCLDENGLITDLWSRRPLASPGELLSLAEHAEARNGRARLAEAARLVTPGAASPFEVRTGVLLGFPRSRGGEGHTGFSHNRRVALTPEARRLAGRASCYCDLYWDEGVDVECQSALAHGSAAGYLSDSDRTTALGLMGIAVVPVTYPQITSEAHLHALSKAVARQRGMEWRPPTDHQRALAARLRAEVLADWGALPFV</sequence>
<comment type="caution">
    <text evidence="1">The sequence shown here is derived from an EMBL/GenBank/DDBJ whole genome shotgun (WGS) entry which is preliminary data.</text>
</comment>
<proteinExistence type="predicted"/>